<comment type="caution">
    <text evidence="1">The sequence shown here is derived from an EMBL/GenBank/DDBJ whole genome shotgun (WGS) entry which is preliminary data.</text>
</comment>
<evidence type="ECO:0000313" key="1">
    <source>
        <dbReference type="EMBL" id="KAK1333912.1"/>
    </source>
</evidence>
<keyword evidence="2" id="KW-1185">Reference proteome</keyword>
<gene>
    <name evidence="1" type="ORF">QTO34_004910</name>
</gene>
<reference evidence="1" key="1">
    <citation type="submission" date="2023-06" db="EMBL/GenBank/DDBJ databases">
        <title>Reference genome for the Northern bat (Eptesicus nilssonii), a most northern bat species.</title>
        <authorList>
            <person name="Laine V.N."/>
            <person name="Pulliainen A.T."/>
            <person name="Lilley T.M."/>
        </authorList>
    </citation>
    <scope>NUCLEOTIDE SEQUENCE</scope>
    <source>
        <strain evidence="1">BLF_Eptnil</strain>
        <tissue evidence="1">Kidney</tissue>
    </source>
</reference>
<accession>A0AA40HNA3</accession>
<dbReference type="AlphaFoldDB" id="A0AA40HNA3"/>
<evidence type="ECO:0000313" key="2">
    <source>
        <dbReference type="Proteomes" id="UP001177744"/>
    </source>
</evidence>
<proteinExistence type="predicted"/>
<sequence length="154" mass="17342">MEGCTNWTVVWTRSSNDVGKRLCFISRRSSAANLGARASPQWTQRSSLSHHSKDWMTAKRKRKMTKATQGTEVPTWGQLKKLTTEAQQMAEKQEATPSTMFLAMPALVSCQSLQSLAQPSPRTQTPLRLAEPLVVLARHKPWEQVLGPEQEREP</sequence>
<name>A0AA40HNA3_CNENI</name>
<dbReference type="EMBL" id="JAULJE010000015">
    <property type="protein sequence ID" value="KAK1333912.1"/>
    <property type="molecule type" value="Genomic_DNA"/>
</dbReference>
<protein>
    <submittedName>
        <fullName evidence="1">Uncharacterized protein</fullName>
    </submittedName>
</protein>
<dbReference type="Proteomes" id="UP001177744">
    <property type="component" value="Unassembled WGS sequence"/>
</dbReference>
<organism evidence="1 2">
    <name type="scientific">Cnephaeus nilssonii</name>
    <name type="common">Northern bat</name>
    <name type="synonym">Eptesicus nilssonii</name>
    <dbReference type="NCBI Taxonomy" id="3371016"/>
    <lineage>
        <taxon>Eukaryota</taxon>
        <taxon>Metazoa</taxon>
        <taxon>Chordata</taxon>
        <taxon>Craniata</taxon>
        <taxon>Vertebrata</taxon>
        <taxon>Euteleostomi</taxon>
        <taxon>Mammalia</taxon>
        <taxon>Eutheria</taxon>
        <taxon>Laurasiatheria</taxon>
        <taxon>Chiroptera</taxon>
        <taxon>Yangochiroptera</taxon>
        <taxon>Vespertilionidae</taxon>
        <taxon>Cnephaeus</taxon>
    </lineage>
</organism>